<evidence type="ECO:0000256" key="8">
    <source>
        <dbReference type="ARBA" id="ARBA00023316"/>
    </source>
</evidence>
<keyword evidence="2" id="KW-0132">Cell division</keyword>
<feature type="domain" description="Mur ligase central" evidence="12">
    <location>
        <begin position="114"/>
        <end position="289"/>
    </location>
</feature>
<dbReference type="InterPro" id="IPR036565">
    <property type="entry name" value="Mur-like_cat_sf"/>
</dbReference>
<dbReference type="SUPFAM" id="SSF53244">
    <property type="entry name" value="MurD-like peptide ligases, peptide-binding domain"/>
    <property type="match status" value="1"/>
</dbReference>
<name>A0A0N9UZ81_SPHMC</name>
<dbReference type="GO" id="GO:0008360">
    <property type="term" value="P:regulation of cell shape"/>
    <property type="evidence" value="ECO:0007669"/>
    <property type="project" value="UniProtKB-KW"/>
</dbReference>
<dbReference type="Gene3D" id="3.90.190.20">
    <property type="entry name" value="Mur ligase, C-terminal domain"/>
    <property type="match status" value="1"/>
</dbReference>
<evidence type="ECO:0000256" key="7">
    <source>
        <dbReference type="ARBA" id="ARBA00023306"/>
    </source>
</evidence>
<dbReference type="Pfam" id="PF01225">
    <property type="entry name" value="Mur_ligase"/>
    <property type="match status" value="1"/>
</dbReference>
<evidence type="ECO:0000256" key="3">
    <source>
        <dbReference type="ARBA" id="ARBA00022741"/>
    </source>
</evidence>
<keyword evidence="3" id="KW-0547">Nucleotide-binding</keyword>
<keyword evidence="4" id="KW-0067">ATP-binding</keyword>
<evidence type="ECO:0000256" key="4">
    <source>
        <dbReference type="ARBA" id="ARBA00022840"/>
    </source>
</evidence>
<proteinExistence type="predicted"/>
<dbReference type="RefSeq" id="WP_054588468.1">
    <property type="nucleotide sequence ID" value="NZ_CP012700.1"/>
</dbReference>
<dbReference type="InterPro" id="IPR000713">
    <property type="entry name" value="Mur_ligase_N"/>
</dbReference>
<feature type="domain" description="Mur ligase N-terminal catalytic" evidence="10">
    <location>
        <begin position="9"/>
        <end position="106"/>
    </location>
</feature>
<accession>A0A0N9UZ81</accession>
<keyword evidence="1 13" id="KW-0436">Ligase</keyword>
<feature type="domain" description="Mur ligase C-terminal" evidence="11">
    <location>
        <begin position="311"/>
        <end position="443"/>
    </location>
</feature>
<dbReference type="GO" id="GO:0051301">
    <property type="term" value="P:cell division"/>
    <property type="evidence" value="ECO:0007669"/>
    <property type="project" value="UniProtKB-KW"/>
</dbReference>
<evidence type="ECO:0000256" key="2">
    <source>
        <dbReference type="ARBA" id="ARBA00022618"/>
    </source>
</evidence>
<reference evidence="13 14" key="1">
    <citation type="journal article" date="2015" name="Genome Announc.">
        <title>Complete Genome Sequence of Polypropylene Glycol- and Polyethylene Glycol-Degrading Sphingopyxis macrogoltabida Strain EY-1.</title>
        <authorList>
            <person name="Ohtsubo Y."/>
            <person name="Nagata Y."/>
            <person name="Numata M."/>
            <person name="Tsuchikane K."/>
            <person name="Hosoyama A."/>
            <person name="Yamazoe A."/>
            <person name="Tsuda M."/>
            <person name="Fujita N."/>
            <person name="Kawai F."/>
        </authorList>
    </citation>
    <scope>NUCLEOTIDE SEQUENCE [LARGE SCALE GENOMIC DNA]</scope>
    <source>
        <strain evidence="13 14">EY-1</strain>
    </source>
</reference>
<evidence type="ECO:0000256" key="9">
    <source>
        <dbReference type="SAM" id="Phobius"/>
    </source>
</evidence>
<dbReference type="InterPro" id="IPR036615">
    <property type="entry name" value="Mur_ligase_C_dom_sf"/>
</dbReference>
<dbReference type="GO" id="GO:0016881">
    <property type="term" value="F:acid-amino acid ligase activity"/>
    <property type="evidence" value="ECO:0007669"/>
    <property type="project" value="InterPro"/>
</dbReference>
<dbReference type="PANTHER" id="PTHR43445">
    <property type="entry name" value="UDP-N-ACETYLMURAMATE--L-ALANINE LIGASE-RELATED"/>
    <property type="match status" value="1"/>
</dbReference>
<evidence type="ECO:0000256" key="6">
    <source>
        <dbReference type="ARBA" id="ARBA00022984"/>
    </source>
</evidence>
<evidence type="ECO:0000313" key="13">
    <source>
        <dbReference type="EMBL" id="ALH81199.1"/>
    </source>
</evidence>
<dbReference type="Pfam" id="PF02875">
    <property type="entry name" value="Mur_ligase_C"/>
    <property type="match status" value="1"/>
</dbReference>
<keyword evidence="9" id="KW-0472">Membrane</keyword>
<dbReference type="SUPFAM" id="SSF51984">
    <property type="entry name" value="MurCD N-terminal domain"/>
    <property type="match status" value="1"/>
</dbReference>
<dbReference type="AlphaFoldDB" id="A0A0N9UZ81"/>
<keyword evidence="8" id="KW-0961">Cell wall biogenesis/degradation</keyword>
<dbReference type="Gene3D" id="3.40.50.720">
    <property type="entry name" value="NAD(P)-binding Rossmann-like Domain"/>
    <property type="match status" value="1"/>
</dbReference>
<dbReference type="KEGG" id="smag:AN936_12720"/>
<keyword evidence="6" id="KW-0573">Peptidoglycan synthesis</keyword>
<organism evidence="13 14">
    <name type="scientific">Sphingopyxis macrogoltabida</name>
    <name type="common">Sphingomonas macrogoltabidus</name>
    <dbReference type="NCBI Taxonomy" id="33050"/>
    <lineage>
        <taxon>Bacteria</taxon>
        <taxon>Pseudomonadati</taxon>
        <taxon>Pseudomonadota</taxon>
        <taxon>Alphaproteobacteria</taxon>
        <taxon>Sphingomonadales</taxon>
        <taxon>Sphingomonadaceae</taxon>
        <taxon>Sphingopyxis</taxon>
    </lineage>
</organism>
<dbReference type="Gene3D" id="3.40.1190.10">
    <property type="entry name" value="Mur-like, catalytic domain"/>
    <property type="match status" value="1"/>
</dbReference>
<feature type="transmembrane region" description="Helical" evidence="9">
    <location>
        <begin position="6"/>
        <end position="26"/>
    </location>
</feature>
<dbReference type="GO" id="GO:0005524">
    <property type="term" value="F:ATP binding"/>
    <property type="evidence" value="ECO:0007669"/>
    <property type="project" value="UniProtKB-KW"/>
</dbReference>
<protein>
    <submittedName>
        <fullName evidence="13">UDP-N-acetylmuramate--alanine ligase</fullName>
    </submittedName>
</protein>
<keyword evidence="9" id="KW-0812">Transmembrane</keyword>
<evidence type="ECO:0000313" key="14">
    <source>
        <dbReference type="Proteomes" id="UP000058074"/>
    </source>
</evidence>
<dbReference type="GO" id="GO:0009252">
    <property type="term" value="P:peptidoglycan biosynthetic process"/>
    <property type="evidence" value="ECO:0007669"/>
    <property type="project" value="UniProtKB-KW"/>
</dbReference>
<keyword evidence="9" id="KW-1133">Transmembrane helix</keyword>
<dbReference type="InterPro" id="IPR050061">
    <property type="entry name" value="MurCDEF_pg_biosynth"/>
</dbReference>
<dbReference type="Pfam" id="PF08245">
    <property type="entry name" value="Mur_ligase_M"/>
    <property type="match status" value="1"/>
</dbReference>
<dbReference type="GO" id="GO:0071555">
    <property type="term" value="P:cell wall organization"/>
    <property type="evidence" value="ECO:0007669"/>
    <property type="project" value="UniProtKB-KW"/>
</dbReference>
<dbReference type="PANTHER" id="PTHR43445:SF3">
    <property type="entry name" value="UDP-N-ACETYLMURAMATE--L-ALANINE LIGASE"/>
    <property type="match status" value="1"/>
</dbReference>
<dbReference type="EMBL" id="CP012700">
    <property type="protein sequence ID" value="ALH81199.1"/>
    <property type="molecule type" value="Genomic_DNA"/>
</dbReference>
<keyword evidence="7" id="KW-0131">Cell cycle</keyword>
<evidence type="ECO:0000259" key="12">
    <source>
        <dbReference type="Pfam" id="PF08245"/>
    </source>
</evidence>
<evidence type="ECO:0000256" key="1">
    <source>
        <dbReference type="ARBA" id="ARBA00022598"/>
    </source>
</evidence>
<evidence type="ECO:0000256" key="5">
    <source>
        <dbReference type="ARBA" id="ARBA00022960"/>
    </source>
</evidence>
<dbReference type="PATRIC" id="fig|33050.5.peg.2624"/>
<dbReference type="InterPro" id="IPR004101">
    <property type="entry name" value="Mur_ligase_C"/>
</dbReference>
<dbReference type="OrthoDB" id="9804126at2"/>
<gene>
    <name evidence="13" type="ORF">AN936_12720</name>
</gene>
<sequence>MAENKSYFFCGIGGSGMLPLAMIVAARGSAVSGSDRSRDQGRSPDKFGWIESRGIALFPQDGSGPQAGQTLVASAAVEDSVPDVAAANALGLPRMTRADLNAALFNAAERAIGVGGTSGKSTVTGMIGWILERAGRKPTVMNGAVMRNFANDTMPFASALVGEAATYVSEVDESDGSIALYQPDVAVVTNISLDHKSLDELHRLFGDFVAKARIAVINADDPESAPLLAGGNVMRFGFSDAAAIRGSDFEALPDGCRFAVSFAGDRHEVRLRMPGRHNAANALAAIAAARAVNIPVGQSVAALADFAGLARRYEVLGQANGVTVIDDFAHNPDKVAATLAAVAELPGRALLFFQPHGYGPLRQMGNELAASFAAGMRSDDRLFVCDPVYFGGTVDRSIGSEALVSDIIAGGGDAVHLTTRAACGAAMLDEAKPGDRILILGARDDTLTEFGQELLEKLAARA</sequence>
<evidence type="ECO:0000259" key="10">
    <source>
        <dbReference type="Pfam" id="PF01225"/>
    </source>
</evidence>
<keyword evidence="5" id="KW-0133">Cell shape</keyword>
<dbReference type="SUPFAM" id="SSF53623">
    <property type="entry name" value="MurD-like peptide ligases, catalytic domain"/>
    <property type="match status" value="1"/>
</dbReference>
<dbReference type="InterPro" id="IPR013221">
    <property type="entry name" value="Mur_ligase_cen"/>
</dbReference>
<evidence type="ECO:0000259" key="11">
    <source>
        <dbReference type="Pfam" id="PF02875"/>
    </source>
</evidence>
<dbReference type="Proteomes" id="UP000058074">
    <property type="component" value="Chromosome"/>
</dbReference>